<evidence type="ECO:0000313" key="3">
    <source>
        <dbReference type="Proteomes" id="UP001601992"/>
    </source>
</evidence>
<dbReference type="EMBL" id="JBIAQY010000004">
    <property type="protein sequence ID" value="MFF3568655.1"/>
    <property type="molecule type" value="Genomic_DNA"/>
</dbReference>
<dbReference type="Proteomes" id="UP001601992">
    <property type="component" value="Unassembled WGS sequence"/>
</dbReference>
<organism evidence="2 3">
    <name type="scientific">Nocardia jiangxiensis</name>
    <dbReference type="NCBI Taxonomy" id="282685"/>
    <lineage>
        <taxon>Bacteria</taxon>
        <taxon>Bacillati</taxon>
        <taxon>Actinomycetota</taxon>
        <taxon>Actinomycetes</taxon>
        <taxon>Mycobacteriales</taxon>
        <taxon>Nocardiaceae</taxon>
        <taxon>Nocardia</taxon>
    </lineage>
</organism>
<dbReference type="SUPFAM" id="SSF56112">
    <property type="entry name" value="Protein kinase-like (PK-like)"/>
    <property type="match status" value="1"/>
</dbReference>
<dbReference type="InterPro" id="IPR011009">
    <property type="entry name" value="Kinase-like_dom_sf"/>
</dbReference>
<dbReference type="InterPro" id="IPR002575">
    <property type="entry name" value="Aminoglycoside_PTrfase"/>
</dbReference>
<proteinExistence type="predicted"/>
<keyword evidence="3" id="KW-1185">Reference proteome</keyword>
<reference evidence="2 3" key="1">
    <citation type="submission" date="2024-10" db="EMBL/GenBank/DDBJ databases">
        <title>The Natural Products Discovery Center: Release of the First 8490 Sequenced Strains for Exploring Actinobacteria Biosynthetic Diversity.</title>
        <authorList>
            <person name="Kalkreuter E."/>
            <person name="Kautsar S.A."/>
            <person name="Yang D."/>
            <person name="Bader C.D."/>
            <person name="Teijaro C.N."/>
            <person name="Fluegel L."/>
            <person name="Davis C.M."/>
            <person name="Simpson J.R."/>
            <person name="Lauterbach L."/>
            <person name="Steele A.D."/>
            <person name="Gui C."/>
            <person name="Meng S."/>
            <person name="Li G."/>
            <person name="Viehrig K."/>
            <person name="Ye F."/>
            <person name="Su P."/>
            <person name="Kiefer A.F."/>
            <person name="Nichols A."/>
            <person name="Cepeda A.J."/>
            <person name="Yan W."/>
            <person name="Fan B."/>
            <person name="Jiang Y."/>
            <person name="Adhikari A."/>
            <person name="Zheng C.-J."/>
            <person name="Schuster L."/>
            <person name="Cowan T.M."/>
            <person name="Smanski M.J."/>
            <person name="Chevrette M.G."/>
            <person name="De Carvalho L.P.S."/>
            <person name="Shen B."/>
        </authorList>
    </citation>
    <scope>NUCLEOTIDE SEQUENCE [LARGE SCALE GENOMIC DNA]</scope>
    <source>
        <strain evidence="2 3">NPDC002593</strain>
    </source>
</reference>
<feature type="domain" description="Aminoglycoside phosphotransferase" evidence="1">
    <location>
        <begin position="81"/>
        <end position="310"/>
    </location>
</feature>
<sequence length="386" mass="42418">MRPSATASAVGMAAGEAIRAALDRLAPASCPVPLRIEQVSTSWLAAALSMPAGAITDVRVLDANSGTAARARIAVESDRPEIPAHLFVKLPPRNYLQHVLMNVFRLGEREIVAYRALGDDPPVRVPRCHVAQSDPRYRRSALVLEDLTGTARFRTVTDSVTRPEAEAVIDAMADLHLAFQDSDRFTGDLRPLALRTAADVRLGDLIRRRFLHEITGHTADLIPEPIKLQCRIFYRRSADIDAFWAAQPQTLIHADPHLGNLYFTDDGPGFLDWQIATIGAGIRDLAYFATASIEPDLLRGIERDLVERYAARFDAAGVRVDPDRLWTLYRAAITELFLAIVCTAEAGERMQPFEISRVGVQRAVAAVTAHDSFGVLNTLIDGGNLR</sequence>
<evidence type="ECO:0000313" key="2">
    <source>
        <dbReference type="EMBL" id="MFF3568655.1"/>
    </source>
</evidence>
<comment type="caution">
    <text evidence="2">The sequence shown here is derived from an EMBL/GenBank/DDBJ whole genome shotgun (WGS) entry which is preliminary data.</text>
</comment>
<dbReference type="Gene3D" id="3.90.1200.10">
    <property type="match status" value="1"/>
</dbReference>
<gene>
    <name evidence="2" type="ORF">ACFYXQ_12870</name>
</gene>
<protein>
    <submittedName>
        <fullName evidence="2">Phosphotransferase family protein</fullName>
    </submittedName>
</protein>
<dbReference type="RefSeq" id="WP_245567804.1">
    <property type="nucleotide sequence ID" value="NZ_JBIAQY010000004.1"/>
</dbReference>
<evidence type="ECO:0000259" key="1">
    <source>
        <dbReference type="Pfam" id="PF01636"/>
    </source>
</evidence>
<dbReference type="Pfam" id="PF01636">
    <property type="entry name" value="APH"/>
    <property type="match status" value="1"/>
</dbReference>
<name>A0ABW6RZK1_9NOCA</name>
<accession>A0ABW6RZK1</accession>